<dbReference type="PANTHER" id="PTHR19278:SF9">
    <property type="entry name" value="URIDINE 5'-MONOPHOSPHATE SYNTHASE"/>
    <property type="match status" value="1"/>
</dbReference>
<gene>
    <name evidence="5" type="ORF">LSH36_1549g00014</name>
</gene>
<organism evidence="5 6">
    <name type="scientific">Paralvinella palmiformis</name>
    <dbReference type="NCBI Taxonomy" id="53620"/>
    <lineage>
        <taxon>Eukaryota</taxon>
        <taxon>Metazoa</taxon>
        <taxon>Spiralia</taxon>
        <taxon>Lophotrochozoa</taxon>
        <taxon>Annelida</taxon>
        <taxon>Polychaeta</taxon>
        <taxon>Sedentaria</taxon>
        <taxon>Canalipalpata</taxon>
        <taxon>Terebellida</taxon>
        <taxon>Terebelliformia</taxon>
        <taxon>Alvinellidae</taxon>
        <taxon>Paralvinella</taxon>
    </lineage>
</organism>
<dbReference type="EMBL" id="JAODUP010001548">
    <property type="protein sequence ID" value="KAK2139937.1"/>
    <property type="molecule type" value="Genomic_DNA"/>
</dbReference>
<dbReference type="Proteomes" id="UP001208570">
    <property type="component" value="Unassembled WGS sequence"/>
</dbReference>
<accession>A0AAD9ISV5</accession>
<dbReference type="PANTHER" id="PTHR19278">
    <property type="entry name" value="OROTATE PHOSPHORIBOSYLTRANSFERASE"/>
    <property type="match status" value="1"/>
</dbReference>
<feature type="domain" description="Phosphoribosyltransferase" evidence="4">
    <location>
        <begin position="23"/>
        <end position="134"/>
    </location>
</feature>
<dbReference type="GO" id="GO:0004590">
    <property type="term" value="F:orotidine-5'-phosphate decarboxylase activity"/>
    <property type="evidence" value="ECO:0007669"/>
    <property type="project" value="TreeGrafter"/>
</dbReference>
<dbReference type="Gene3D" id="3.40.50.2020">
    <property type="match status" value="1"/>
</dbReference>
<dbReference type="CDD" id="cd06223">
    <property type="entry name" value="PRTases_typeI"/>
    <property type="match status" value="1"/>
</dbReference>
<feature type="chain" id="PRO_5042045271" description="Phosphoribosyltransferase domain-containing protein" evidence="3">
    <location>
        <begin position="21"/>
        <end position="190"/>
    </location>
</feature>
<dbReference type="AlphaFoldDB" id="A0AAD9ISV5"/>
<dbReference type="Pfam" id="PF00156">
    <property type="entry name" value="Pribosyltran"/>
    <property type="match status" value="1"/>
</dbReference>
<feature type="signal peptide" evidence="3">
    <location>
        <begin position="1"/>
        <end position="20"/>
    </location>
</feature>
<evidence type="ECO:0000256" key="3">
    <source>
        <dbReference type="SAM" id="SignalP"/>
    </source>
</evidence>
<sequence length="190" mass="21702">MHKCLSLLLLLLFFINYAALFQRSVSDHIWQKVEEKNLKSDILCGLPYQGIPLATYLSTKHDIPMLLKRQTAKTYGTCQLFEGHYQEGDRILLIDDVIMTGGTLIKDIPVIEAEHMHVVGTVVFIDRDQGGTERVKQNTGKETYSVVTLPDVFKYLLKHNKVSQSQIDTTVKYLCDNRFDTEPSKAIRLN</sequence>
<dbReference type="InterPro" id="IPR000836">
    <property type="entry name" value="PRTase_dom"/>
</dbReference>
<dbReference type="GO" id="GO:0004588">
    <property type="term" value="F:orotate phosphoribosyltransferase activity"/>
    <property type="evidence" value="ECO:0007669"/>
    <property type="project" value="TreeGrafter"/>
</dbReference>
<name>A0AAD9ISV5_9ANNE</name>
<evidence type="ECO:0000259" key="4">
    <source>
        <dbReference type="Pfam" id="PF00156"/>
    </source>
</evidence>
<keyword evidence="6" id="KW-1185">Reference proteome</keyword>
<dbReference type="InterPro" id="IPR029057">
    <property type="entry name" value="PRTase-like"/>
</dbReference>
<reference evidence="5" key="1">
    <citation type="journal article" date="2023" name="Mol. Biol. Evol.">
        <title>Third-Generation Sequencing Reveals the Adaptive Role of the Epigenome in Three Deep-Sea Polychaetes.</title>
        <authorList>
            <person name="Perez M."/>
            <person name="Aroh O."/>
            <person name="Sun Y."/>
            <person name="Lan Y."/>
            <person name="Juniper S.K."/>
            <person name="Young C.R."/>
            <person name="Angers B."/>
            <person name="Qian P.Y."/>
        </authorList>
    </citation>
    <scope>NUCLEOTIDE SEQUENCE</scope>
    <source>
        <strain evidence="5">P08H-3</strain>
    </source>
</reference>
<comment type="pathway">
    <text evidence="1">Pyrimidine metabolism; UMP biosynthesis via de novo pathway.</text>
</comment>
<keyword evidence="3" id="KW-0732">Signal</keyword>
<comment type="caution">
    <text evidence="5">The sequence shown here is derived from an EMBL/GenBank/DDBJ whole genome shotgun (WGS) entry which is preliminary data.</text>
</comment>
<evidence type="ECO:0000256" key="1">
    <source>
        <dbReference type="ARBA" id="ARBA00004725"/>
    </source>
</evidence>
<evidence type="ECO:0000313" key="5">
    <source>
        <dbReference type="EMBL" id="KAK2139937.1"/>
    </source>
</evidence>
<evidence type="ECO:0000256" key="2">
    <source>
        <dbReference type="ARBA" id="ARBA00022975"/>
    </source>
</evidence>
<keyword evidence="2" id="KW-0665">Pyrimidine biosynthesis</keyword>
<proteinExistence type="predicted"/>
<protein>
    <recommendedName>
        <fullName evidence="4">Phosphoribosyltransferase domain-containing protein</fullName>
    </recommendedName>
</protein>
<dbReference type="GO" id="GO:0006222">
    <property type="term" value="P:UMP biosynthetic process"/>
    <property type="evidence" value="ECO:0007669"/>
    <property type="project" value="TreeGrafter"/>
</dbReference>
<dbReference type="SUPFAM" id="SSF53271">
    <property type="entry name" value="PRTase-like"/>
    <property type="match status" value="1"/>
</dbReference>
<evidence type="ECO:0000313" key="6">
    <source>
        <dbReference type="Proteomes" id="UP001208570"/>
    </source>
</evidence>
<dbReference type="GO" id="GO:0019856">
    <property type="term" value="P:pyrimidine nucleobase biosynthetic process"/>
    <property type="evidence" value="ECO:0007669"/>
    <property type="project" value="TreeGrafter"/>
</dbReference>